<sequence>MRHLLTLIATYIIVLFLVAAAALFAWARSAQLVVTDEATVLARFEPVSEQEFVWSQLGKKAYLRNCANCHGAEGTGWDQYPALGHTAALFQPPNGREYIVDLHLYGLTGERWGAPMPPMGHIHDIEMAAVINHVLTHFGNEALLDEDAELYAPADIGPRRGQELSPAQINARRLELMAPEAD</sequence>
<evidence type="ECO:0000313" key="5">
    <source>
        <dbReference type="EMBL" id="KIH78146.1"/>
    </source>
</evidence>
<organism evidence="5 6">
    <name type="scientific">Geoalkalibacter ferrihydriticus DSM 17813</name>
    <dbReference type="NCBI Taxonomy" id="1121915"/>
    <lineage>
        <taxon>Bacteria</taxon>
        <taxon>Pseudomonadati</taxon>
        <taxon>Thermodesulfobacteriota</taxon>
        <taxon>Desulfuromonadia</taxon>
        <taxon>Desulfuromonadales</taxon>
        <taxon>Geoalkalibacteraceae</taxon>
        <taxon>Geoalkalibacter</taxon>
    </lineage>
</organism>
<protein>
    <submittedName>
        <fullName evidence="5">Cytochrome C</fullName>
    </submittedName>
</protein>
<dbReference type="InterPro" id="IPR009056">
    <property type="entry name" value="Cyt_c-like_dom"/>
</dbReference>
<keyword evidence="2" id="KW-0479">Metal-binding</keyword>
<dbReference type="GO" id="GO:0020037">
    <property type="term" value="F:heme binding"/>
    <property type="evidence" value="ECO:0007669"/>
    <property type="project" value="InterPro"/>
</dbReference>
<dbReference type="AlphaFoldDB" id="A0A0C2HM65"/>
<evidence type="ECO:0000313" key="6">
    <source>
        <dbReference type="Proteomes" id="UP000035068"/>
    </source>
</evidence>
<dbReference type="RefSeq" id="WP_040097007.1">
    <property type="nucleotide sequence ID" value="NZ_JWJD01000001.1"/>
</dbReference>
<gene>
    <name evidence="5" type="ORF">GFER_06160</name>
</gene>
<name>A0A0C2HM65_9BACT</name>
<evidence type="ECO:0000256" key="2">
    <source>
        <dbReference type="ARBA" id="ARBA00022723"/>
    </source>
</evidence>
<proteinExistence type="predicted"/>
<keyword evidence="1" id="KW-0349">Heme</keyword>
<dbReference type="EMBL" id="JWJD01000001">
    <property type="protein sequence ID" value="KIH78146.1"/>
    <property type="molecule type" value="Genomic_DNA"/>
</dbReference>
<dbReference type="Pfam" id="PF00034">
    <property type="entry name" value="Cytochrom_C"/>
    <property type="match status" value="1"/>
</dbReference>
<reference evidence="5 6" key="1">
    <citation type="submission" date="2014-12" db="EMBL/GenBank/DDBJ databases">
        <title>Genomes of Geoalkalibacter ferrihydriticus and Geoalkalibacter subterraneus, two haloalkaliphilic metal-reducing members of the Geobacteraceae.</title>
        <authorList>
            <person name="Badalamenti J.P."/>
            <person name="Torres C.I."/>
            <person name="Krajmalnik-Brown R."/>
            <person name="Bond D.R."/>
        </authorList>
    </citation>
    <scope>NUCLEOTIDE SEQUENCE [LARGE SCALE GENOMIC DNA]</scope>
    <source>
        <strain evidence="5 6">DSM 17813</strain>
    </source>
</reference>
<dbReference type="InterPro" id="IPR050597">
    <property type="entry name" value="Cytochrome_c_Oxidase_Subunit"/>
</dbReference>
<dbReference type="Proteomes" id="UP000035068">
    <property type="component" value="Unassembled WGS sequence"/>
</dbReference>
<dbReference type="PANTHER" id="PTHR33751">
    <property type="entry name" value="CBB3-TYPE CYTOCHROME C OXIDASE SUBUNIT FIXP"/>
    <property type="match status" value="1"/>
</dbReference>
<dbReference type="GO" id="GO:0046872">
    <property type="term" value="F:metal ion binding"/>
    <property type="evidence" value="ECO:0007669"/>
    <property type="project" value="UniProtKB-KW"/>
</dbReference>
<keyword evidence="3" id="KW-0408">Iron</keyword>
<evidence type="ECO:0000256" key="1">
    <source>
        <dbReference type="ARBA" id="ARBA00022617"/>
    </source>
</evidence>
<dbReference type="Gene3D" id="1.10.760.10">
    <property type="entry name" value="Cytochrome c-like domain"/>
    <property type="match status" value="1"/>
</dbReference>
<evidence type="ECO:0000259" key="4">
    <source>
        <dbReference type="Pfam" id="PF00034"/>
    </source>
</evidence>
<dbReference type="InterPro" id="IPR036909">
    <property type="entry name" value="Cyt_c-like_dom_sf"/>
</dbReference>
<keyword evidence="6" id="KW-1185">Reference proteome</keyword>
<feature type="domain" description="Cytochrome c" evidence="4">
    <location>
        <begin position="56"/>
        <end position="136"/>
    </location>
</feature>
<comment type="caution">
    <text evidence="5">The sequence shown here is derived from an EMBL/GenBank/DDBJ whole genome shotgun (WGS) entry which is preliminary data.</text>
</comment>
<evidence type="ECO:0000256" key="3">
    <source>
        <dbReference type="ARBA" id="ARBA00023004"/>
    </source>
</evidence>
<accession>A0A0C2HM65</accession>
<dbReference type="SUPFAM" id="SSF46626">
    <property type="entry name" value="Cytochrome c"/>
    <property type="match status" value="1"/>
</dbReference>
<dbReference type="GO" id="GO:0009055">
    <property type="term" value="F:electron transfer activity"/>
    <property type="evidence" value="ECO:0007669"/>
    <property type="project" value="InterPro"/>
</dbReference>
<dbReference type="PANTHER" id="PTHR33751:SF1">
    <property type="entry name" value="CBB3-TYPE CYTOCHROME C OXIDASE SUBUNIT FIXP"/>
    <property type="match status" value="1"/>
</dbReference>